<feature type="transmembrane region" description="Helical" evidence="1">
    <location>
        <begin position="88"/>
        <end position="109"/>
    </location>
</feature>
<evidence type="ECO:0000313" key="2">
    <source>
        <dbReference type="EMBL" id="MEQ2193178.1"/>
    </source>
</evidence>
<gene>
    <name evidence="2" type="ORF">XENOCAPTIV_025449</name>
</gene>
<comment type="caution">
    <text evidence="2">The sequence shown here is derived from an EMBL/GenBank/DDBJ whole genome shotgun (WGS) entry which is preliminary data.</text>
</comment>
<keyword evidence="3" id="KW-1185">Reference proteome</keyword>
<proteinExistence type="predicted"/>
<evidence type="ECO:0000256" key="1">
    <source>
        <dbReference type="SAM" id="Phobius"/>
    </source>
</evidence>
<keyword evidence="1" id="KW-0812">Transmembrane</keyword>
<accession>A0ABV0QC86</accession>
<evidence type="ECO:0000313" key="3">
    <source>
        <dbReference type="Proteomes" id="UP001434883"/>
    </source>
</evidence>
<name>A0ABV0QC86_9TELE</name>
<reference evidence="2 3" key="1">
    <citation type="submission" date="2021-06" db="EMBL/GenBank/DDBJ databases">
        <authorList>
            <person name="Palmer J.M."/>
        </authorList>
    </citation>
    <scope>NUCLEOTIDE SEQUENCE [LARGE SCALE GENOMIC DNA]</scope>
    <source>
        <strain evidence="2 3">XC_2019</strain>
        <tissue evidence="2">Muscle</tissue>
    </source>
</reference>
<keyword evidence="1" id="KW-0472">Membrane</keyword>
<sequence>MVSLSETSSNVKTILVLCFRADKMHSAWGKRAGYGTVYLTRNYSAIINLFYDFALLKILLDPGLNSRLLLNASVGRCECSAVHWQSRLILLLFGLLFLVYNCTSAPLIFKC</sequence>
<protein>
    <submittedName>
        <fullName evidence="2">Uncharacterized protein</fullName>
    </submittedName>
</protein>
<organism evidence="2 3">
    <name type="scientific">Xenoophorus captivus</name>
    <dbReference type="NCBI Taxonomy" id="1517983"/>
    <lineage>
        <taxon>Eukaryota</taxon>
        <taxon>Metazoa</taxon>
        <taxon>Chordata</taxon>
        <taxon>Craniata</taxon>
        <taxon>Vertebrata</taxon>
        <taxon>Euteleostomi</taxon>
        <taxon>Actinopterygii</taxon>
        <taxon>Neopterygii</taxon>
        <taxon>Teleostei</taxon>
        <taxon>Neoteleostei</taxon>
        <taxon>Acanthomorphata</taxon>
        <taxon>Ovalentaria</taxon>
        <taxon>Atherinomorphae</taxon>
        <taxon>Cyprinodontiformes</taxon>
        <taxon>Goodeidae</taxon>
        <taxon>Xenoophorus</taxon>
    </lineage>
</organism>
<dbReference type="Proteomes" id="UP001434883">
    <property type="component" value="Unassembled WGS sequence"/>
</dbReference>
<keyword evidence="1" id="KW-1133">Transmembrane helix</keyword>
<dbReference type="EMBL" id="JAHRIN010006143">
    <property type="protein sequence ID" value="MEQ2193178.1"/>
    <property type="molecule type" value="Genomic_DNA"/>
</dbReference>